<evidence type="ECO:0000313" key="1">
    <source>
        <dbReference type="EMBL" id="CCV07958.1"/>
    </source>
</evidence>
<dbReference type="EMBL" id="CAUM01000134">
    <property type="protein sequence ID" value="CCV07958.1"/>
    <property type="molecule type" value="Genomic_DNA"/>
</dbReference>
<proteinExistence type="predicted"/>
<dbReference type="Proteomes" id="UP000012062">
    <property type="component" value="Unassembled WGS sequence"/>
</dbReference>
<gene>
    <name evidence="1" type="ORF">MESS2_650183</name>
</gene>
<organism evidence="1 2">
    <name type="scientific">Mesorhizobium metallidurans STM 2683</name>
    <dbReference type="NCBI Taxonomy" id="1297569"/>
    <lineage>
        <taxon>Bacteria</taxon>
        <taxon>Pseudomonadati</taxon>
        <taxon>Pseudomonadota</taxon>
        <taxon>Alphaproteobacteria</taxon>
        <taxon>Hyphomicrobiales</taxon>
        <taxon>Phyllobacteriaceae</taxon>
        <taxon>Mesorhizobium</taxon>
    </lineage>
</organism>
<comment type="caution">
    <text evidence="1">The sequence shown here is derived from an EMBL/GenBank/DDBJ whole genome shotgun (WGS) entry which is preliminary data.</text>
</comment>
<name>M5EVK2_9HYPH</name>
<reference evidence="1 2" key="1">
    <citation type="submission" date="2013-02" db="EMBL/GenBank/DDBJ databases">
        <authorList>
            <person name="Genoscope - CEA"/>
        </authorList>
    </citation>
    <scope>NUCLEOTIDE SEQUENCE [LARGE SCALE GENOMIC DNA]</scope>
    <source>
        <strain evidence="1 2">STM 2683</strain>
    </source>
</reference>
<dbReference type="AlphaFoldDB" id="M5EVK2"/>
<accession>M5EVK2</accession>
<evidence type="ECO:0000313" key="2">
    <source>
        <dbReference type="Proteomes" id="UP000012062"/>
    </source>
</evidence>
<keyword evidence="2" id="KW-1185">Reference proteome</keyword>
<protein>
    <submittedName>
        <fullName evidence="1">Uncharacterized protein</fullName>
    </submittedName>
</protein>
<sequence>MWRGFISSSFLRELLAKANGRRLVPACGNPPQAGALMRSVAPVRPTRWFPATMRDDMGLKRLPLIAAILCAHDANAKPACERGSPDILEMLEWTTTRSDIALKVFNPNDREINKIDASSETLRVRSSAGSRSIRTCIWRQASSSTT</sequence>